<keyword evidence="1" id="KW-0472">Membrane</keyword>
<comment type="caution">
    <text evidence="2">The sequence shown here is derived from an EMBL/GenBank/DDBJ whole genome shotgun (WGS) entry which is preliminary data.</text>
</comment>
<proteinExistence type="predicted"/>
<keyword evidence="1" id="KW-0812">Transmembrane</keyword>
<evidence type="ECO:0000313" key="2">
    <source>
        <dbReference type="EMBL" id="CAK7329564.1"/>
    </source>
</evidence>
<reference evidence="2 3" key="1">
    <citation type="submission" date="2024-01" db="EMBL/GenBank/DDBJ databases">
        <authorList>
            <person name="Waweru B."/>
        </authorList>
    </citation>
    <scope>NUCLEOTIDE SEQUENCE [LARGE SCALE GENOMIC DNA]</scope>
</reference>
<sequence length="84" mass="8921">MEQTLSLGGCTVTIFAPGPDGPTVIDVKTGQALWLEIICGFVYLFVSVYMAFDHLLVSTTETAAKGYGGAGLNPAIDKRRSPLE</sequence>
<keyword evidence="3" id="KW-1185">Reference proteome</keyword>
<dbReference type="AlphaFoldDB" id="A0AAV1R9T0"/>
<dbReference type="EMBL" id="CAWUPB010000913">
    <property type="protein sequence ID" value="CAK7329564.1"/>
    <property type="molecule type" value="Genomic_DNA"/>
</dbReference>
<accession>A0AAV1R9T0</accession>
<dbReference type="PANTHER" id="PTHR47002:SF4">
    <property type="entry name" value="AQUAPORIN AQPAN.G-LIKE"/>
    <property type="match status" value="1"/>
</dbReference>
<evidence type="ECO:0000256" key="1">
    <source>
        <dbReference type="SAM" id="Phobius"/>
    </source>
</evidence>
<gene>
    <name evidence="2" type="ORF">DCAF_LOCUS7319</name>
</gene>
<dbReference type="PANTHER" id="PTHR47002">
    <property type="entry name" value="AQUAPORIN-LIKE"/>
    <property type="match status" value="1"/>
</dbReference>
<feature type="transmembrane region" description="Helical" evidence="1">
    <location>
        <begin position="32"/>
        <end position="52"/>
    </location>
</feature>
<evidence type="ECO:0000313" key="3">
    <source>
        <dbReference type="Proteomes" id="UP001314170"/>
    </source>
</evidence>
<keyword evidence="1" id="KW-1133">Transmembrane helix</keyword>
<name>A0AAV1R9T0_9ROSI</name>
<dbReference type="Proteomes" id="UP001314170">
    <property type="component" value="Unassembled WGS sequence"/>
</dbReference>
<organism evidence="2 3">
    <name type="scientific">Dovyalis caffra</name>
    <dbReference type="NCBI Taxonomy" id="77055"/>
    <lineage>
        <taxon>Eukaryota</taxon>
        <taxon>Viridiplantae</taxon>
        <taxon>Streptophyta</taxon>
        <taxon>Embryophyta</taxon>
        <taxon>Tracheophyta</taxon>
        <taxon>Spermatophyta</taxon>
        <taxon>Magnoliopsida</taxon>
        <taxon>eudicotyledons</taxon>
        <taxon>Gunneridae</taxon>
        <taxon>Pentapetalae</taxon>
        <taxon>rosids</taxon>
        <taxon>fabids</taxon>
        <taxon>Malpighiales</taxon>
        <taxon>Salicaceae</taxon>
        <taxon>Flacourtieae</taxon>
        <taxon>Dovyalis</taxon>
    </lineage>
</organism>
<protein>
    <submittedName>
        <fullName evidence="2">Uncharacterized protein</fullName>
    </submittedName>
</protein>